<evidence type="ECO:0000256" key="7">
    <source>
        <dbReference type="ARBA" id="ARBA00022833"/>
    </source>
</evidence>
<feature type="binding site" evidence="8">
    <location>
        <position position="159"/>
    </location>
    <ligand>
        <name>Zn(2+)</name>
        <dbReference type="ChEBI" id="CHEBI:29105"/>
        <label>1</label>
        <note>catalytic</note>
    </ligand>
</feature>
<keyword evidence="7 8" id="KW-0862">Zinc</keyword>
<dbReference type="InterPro" id="IPR013471">
    <property type="entry name" value="RNase_Z/BN"/>
</dbReference>
<dbReference type="NCBIfam" id="TIGR02651">
    <property type="entry name" value="RNase_Z"/>
    <property type="match status" value="1"/>
</dbReference>
<evidence type="ECO:0000256" key="2">
    <source>
        <dbReference type="ARBA" id="ARBA00022694"/>
    </source>
</evidence>
<feature type="binding site" evidence="8">
    <location>
        <position position="230"/>
    </location>
    <ligand>
        <name>Zn(2+)</name>
        <dbReference type="ChEBI" id="CHEBI:29105"/>
        <label>1</label>
        <note>catalytic</note>
    </ligand>
</feature>
<feature type="binding site" evidence="8">
    <location>
        <position position="80"/>
    </location>
    <ligand>
        <name>Zn(2+)</name>
        <dbReference type="ChEBI" id="CHEBI:29105"/>
        <label>2</label>
        <note>catalytic</note>
    </ligand>
</feature>
<name>A0ABP9MLS8_9GAMM</name>
<proteinExistence type="inferred from homology"/>
<evidence type="ECO:0000256" key="4">
    <source>
        <dbReference type="ARBA" id="ARBA00022723"/>
    </source>
</evidence>
<keyword evidence="5 8" id="KW-0255">Endonuclease</keyword>
<organism evidence="9 10">
    <name type="scientific">Wohlfahrtiimonas larvae</name>
    <dbReference type="NCBI Taxonomy" id="1157986"/>
    <lineage>
        <taxon>Bacteria</taxon>
        <taxon>Pseudomonadati</taxon>
        <taxon>Pseudomonadota</taxon>
        <taxon>Gammaproteobacteria</taxon>
        <taxon>Cardiobacteriales</taxon>
        <taxon>Ignatzschineriaceae</taxon>
        <taxon>Wohlfahrtiimonas</taxon>
    </lineage>
</organism>
<feature type="binding site" evidence="8">
    <location>
        <position position="288"/>
    </location>
    <ligand>
        <name>Zn(2+)</name>
        <dbReference type="ChEBI" id="CHEBI:29105"/>
        <label>2</label>
        <note>catalytic</note>
    </ligand>
</feature>
<dbReference type="NCBIfam" id="NF000801">
    <property type="entry name" value="PRK00055.1-3"/>
    <property type="match status" value="1"/>
</dbReference>
<feature type="binding site" evidence="8">
    <location>
        <position position="75"/>
    </location>
    <ligand>
        <name>Zn(2+)</name>
        <dbReference type="ChEBI" id="CHEBI:29105"/>
        <label>1</label>
        <note>catalytic</note>
    </ligand>
</feature>
<dbReference type="SUPFAM" id="SSF56281">
    <property type="entry name" value="Metallo-hydrolase/oxidoreductase"/>
    <property type="match status" value="1"/>
</dbReference>
<dbReference type="Proteomes" id="UP001500631">
    <property type="component" value="Unassembled WGS sequence"/>
</dbReference>
<keyword evidence="10" id="KW-1185">Reference proteome</keyword>
<evidence type="ECO:0000256" key="6">
    <source>
        <dbReference type="ARBA" id="ARBA00022801"/>
    </source>
</evidence>
<comment type="subunit">
    <text evidence="1 8">Homodimer.</text>
</comment>
<dbReference type="Gene3D" id="3.60.15.10">
    <property type="entry name" value="Ribonuclease Z/Hydroxyacylglutathione hydrolase-like"/>
    <property type="match status" value="1"/>
</dbReference>
<comment type="catalytic activity">
    <reaction evidence="8">
        <text>Endonucleolytic cleavage of RNA, removing extra 3' nucleotides from tRNA precursor, generating 3' termini of tRNAs. A 3'-hydroxy group is left at the tRNA terminus and a 5'-phosphoryl group is left at the trailer molecule.</text>
        <dbReference type="EC" id="3.1.26.11"/>
    </reaction>
</comment>
<feature type="binding site" evidence="8">
    <location>
        <position position="230"/>
    </location>
    <ligand>
        <name>Zn(2+)</name>
        <dbReference type="ChEBI" id="CHEBI:29105"/>
        <label>2</label>
        <note>catalytic</note>
    </ligand>
</feature>
<keyword evidence="4 8" id="KW-0479">Metal-binding</keyword>
<feature type="binding site" evidence="8">
    <location>
        <position position="79"/>
    </location>
    <ligand>
        <name>Zn(2+)</name>
        <dbReference type="ChEBI" id="CHEBI:29105"/>
        <label>2</label>
        <note>catalytic</note>
    </ligand>
</feature>
<keyword evidence="6 8" id="KW-0378">Hydrolase</keyword>
<feature type="active site" description="Proton acceptor" evidence="8">
    <location>
        <position position="79"/>
    </location>
</feature>
<evidence type="ECO:0000256" key="3">
    <source>
        <dbReference type="ARBA" id="ARBA00022722"/>
    </source>
</evidence>
<evidence type="ECO:0000313" key="10">
    <source>
        <dbReference type="Proteomes" id="UP001500631"/>
    </source>
</evidence>
<dbReference type="PANTHER" id="PTHR46018">
    <property type="entry name" value="ZINC PHOSPHODIESTERASE ELAC PROTEIN 1"/>
    <property type="match status" value="1"/>
</dbReference>
<comment type="caution">
    <text evidence="9">The sequence shown here is derived from an EMBL/GenBank/DDBJ whole genome shotgun (WGS) entry which is preliminary data.</text>
</comment>
<dbReference type="HAMAP" id="MF_01818">
    <property type="entry name" value="RNase_Z_BN"/>
    <property type="match status" value="1"/>
</dbReference>
<evidence type="ECO:0000313" key="9">
    <source>
        <dbReference type="EMBL" id="GAA5098564.1"/>
    </source>
</evidence>
<gene>
    <name evidence="8 9" type="primary">rnz</name>
    <name evidence="9" type="ORF">GCM10023338_11180</name>
</gene>
<evidence type="ECO:0000256" key="5">
    <source>
        <dbReference type="ARBA" id="ARBA00022759"/>
    </source>
</evidence>
<sequence length="324" mass="37072">MNITFLGTGAGKPSLQRNVTSNVLDLTKERQEMWLFDCGEATSHQIQRLQRKESKEQSPLPNITLPKISKIFITHLHGDHIFGLFGFLTSRSMSGSKKPLTLYGPKGIKKILDVVIETTESFMMFPFEIIELTANDDPSQPFLVFEDETFKVTAIELQHRVQSFAYRIEEKDSIGKLDVNALHQIGVHDHAIYQQLKDQQIVTLDNGKILQPKDYLKDPQKGKTVVIFGDTYPCKNAVTIAQNADFILHEATYSQEFEVLALERAHSTTLQTATTAKNANVKKLYFTHISSRYFHKEDQDKLIFECRTIFPESYITQDLMRIEI</sequence>
<comment type="similarity">
    <text evidence="8">Belongs to the RNase Z family.</text>
</comment>
<dbReference type="CDD" id="cd07717">
    <property type="entry name" value="RNaseZ_ZiPD-like_MBL-fold"/>
    <property type="match status" value="1"/>
</dbReference>
<dbReference type="RefSeq" id="WP_077925070.1">
    <property type="nucleotide sequence ID" value="NZ_BAABKE010000003.1"/>
</dbReference>
<dbReference type="Pfam" id="PF23023">
    <property type="entry name" value="Anti-Pycsar_Apyc1"/>
    <property type="match status" value="1"/>
</dbReference>
<dbReference type="PANTHER" id="PTHR46018:SF2">
    <property type="entry name" value="ZINC PHOSPHODIESTERASE ELAC PROTEIN 1"/>
    <property type="match status" value="1"/>
</dbReference>
<dbReference type="EC" id="3.1.26.11" evidence="8"/>
<comment type="cofactor">
    <cofactor evidence="8">
        <name>Zn(2+)</name>
        <dbReference type="ChEBI" id="CHEBI:29105"/>
    </cofactor>
    <text evidence="8">Binds 2 Zn(2+) ions.</text>
</comment>
<comment type="function">
    <text evidence="8">Zinc phosphodiesterase, which displays some tRNA 3'-processing endonuclease activity. Probably involved in tRNA maturation, by removing a 3'-trailer from precursor tRNA.</text>
</comment>
<evidence type="ECO:0000256" key="1">
    <source>
        <dbReference type="ARBA" id="ARBA00011738"/>
    </source>
</evidence>
<feature type="binding site" evidence="8">
    <location>
        <position position="77"/>
    </location>
    <ligand>
        <name>Zn(2+)</name>
        <dbReference type="ChEBI" id="CHEBI:29105"/>
        <label>1</label>
        <note>catalytic</note>
    </ligand>
</feature>
<keyword evidence="3 8" id="KW-0540">Nuclease</keyword>
<dbReference type="InterPro" id="IPR036866">
    <property type="entry name" value="RibonucZ/Hydroxyglut_hydro"/>
</dbReference>
<protein>
    <recommendedName>
        <fullName evidence="8">Ribonuclease Z</fullName>
        <shortName evidence="8">RNase Z</shortName>
        <ecNumber evidence="8">3.1.26.11</ecNumber>
    </recommendedName>
    <alternativeName>
        <fullName evidence="8">tRNA 3 endonuclease</fullName>
    </alternativeName>
    <alternativeName>
        <fullName evidence="8">tRNase Z</fullName>
    </alternativeName>
</protein>
<keyword evidence="2 8" id="KW-0819">tRNA processing</keyword>
<accession>A0ABP9MLS8</accession>
<dbReference type="EMBL" id="BAABKE010000003">
    <property type="protein sequence ID" value="GAA5098564.1"/>
    <property type="molecule type" value="Genomic_DNA"/>
</dbReference>
<reference evidence="10" key="1">
    <citation type="journal article" date="2019" name="Int. J. Syst. Evol. Microbiol.">
        <title>The Global Catalogue of Microorganisms (GCM) 10K type strain sequencing project: providing services to taxonomists for standard genome sequencing and annotation.</title>
        <authorList>
            <consortium name="The Broad Institute Genomics Platform"/>
            <consortium name="The Broad Institute Genome Sequencing Center for Infectious Disease"/>
            <person name="Wu L."/>
            <person name="Ma J."/>
        </authorList>
    </citation>
    <scope>NUCLEOTIDE SEQUENCE [LARGE SCALE GENOMIC DNA]</scope>
    <source>
        <strain evidence="10">JCM 18424</strain>
    </source>
</reference>
<evidence type="ECO:0000256" key="8">
    <source>
        <dbReference type="HAMAP-Rule" id="MF_01818"/>
    </source>
</evidence>